<keyword evidence="1" id="KW-0560">Oxidoreductase</keyword>
<dbReference type="EMBL" id="JBHTFQ010000005">
    <property type="protein sequence ID" value="MFC7704659.1"/>
    <property type="molecule type" value="Genomic_DNA"/>
</dbReference>
<proteinExistence type="predicted"/>
<dbReference type="SUPFAM" id="SSF51905">
    <property type="entry name" value="FAD/NAD(P)-binding domain"/>
    <property type="match status" value="1"/>
</dbReference>
<name>A0ABW2UIX9_9RHOB</name>
<dbReference type="PANTHER" id="PTHR42720:SF1">
    <property type="entry name" value="GLYCEROL 3-PHOSPHATE OXIDASE"/>
    <property type="match status" value="1"/>
</dbReference>
<comment type="caution">
    <text evidence="4">The sequence shown here is derived from an EMBL/GenBank/DDBJ whole genome shotgun (WGS) entry which is preliminary data.</text>
</comment>
<dbReference type="Gene3D" id="3.50.50.60">
    <property type="entry name" value="FAD/NAD(P)-binding domain"/>
    <property type="match status" value="1"/>
</dbReference>
<dbReference type="InterPro" id="IPR036188">
    <property type="entry name" value="FAD/NAD-bd_sf"/>
</dbReference>
<dbReference type="InterPro" id="IPR006076">
    <property type="entry name" value="FAD-dep_OxRdtase"/>
</dbReference>
<evidence type="ECO:0000256" key="1">
    <source>
        <dbReference type="ARBA" id="ARBA00023002"/>
    </source>
</evidence>
<feature type="domain" description="FAD dependent oxidoreductase" evidence="2">
    <location>
        <begin position="5"/>
        <end position="350"/>
    </location>
</feature>
<dbReference type="Pfam" id="PF01266">
    <property type="entry name" value="DAO"/>
    <property type="match status" value="1"/>
</dbReference>
<evidence type="ECO:0000313" key="5">
    <source>
        <dbReference type="Proteomes" id="UP001596516"/>
    </source>
</evidence>
<dbReference type="Gene3D" id="1.10.10.1100">
    <property type="entry name" value="BFD-like [2Fe-2S]-binding domain"/>
    <property type="match status" value="1"/>
</dbReference>
<dbReference type="CDD" id="cd19946">
    <property type="entry name" value="GlpA-like_Fer2_BFD-like"/>
    <property type="match status" value="1"/>
</dbReference>
<evidence type="ECO:0000313" key="4">
    <source>
        <dbReference type="EMBL" id="MFC7704659.1"/>
    </source>
</evidence>
<feature type="domain" description="BFD-like [2Fe-2S]-binding" evidence="3">
    <location>
        <begin position="392"/>
        <end position="442"/>
    </location>
</feature>
<dbReference type="PROSITE" id="PS51257">
    <property type="entry name" value="PROKAR_LIPOPROTEIN"/>
    <property type="match status" value="1"/>
</dbReference>
<sequence>MDRADVAVIGAGIVGCAVARRFALEGAKVVLIERGADILSGASKANSALLHTGFDAPPGSLELACMVEGRAEFLSIRDRLNLPLLETGAMVIAWDDPQEARLEAIAAKAAGNGIADTRRLSADEVARREPHLAPARAALLVPGEHVIDPWSPALAYVLQALAHGAEVLRSADLLRGGFDGDGWELVTSRRVVHARTVINCAGLHGDHVEAQLLGHASFEIRPRKGQFIVFDKAAAGLLRTIILPVPTERTKGVVLCRTAFGNLLLGPTAEEQEDRDRPFTDTAVLQALLAEGTRMLPALARMPITATYAGLRPATEDPGYRITHDPARNWITLGGIRSTGLTAALGLAAHAWRLYQREGGSHVPPDILSWPQVPMLAEEGPRDWESPGYGEIVCHCEMVTRREIEAALASALPPGDLGGLRRRTRAAMGRCQGFNCLARLARLTEGRLDPPLMVDGS</sequence>
<dbReference type="SUPFAM" id="SSF54373">
    <property type="entry name" value="FAD-linked reductases, C-terminal domain"/>
    <property type="match status" value="1"/>
</dbReference>
<evidence type="ECO:0000259" key="2">
    <source>
        <dbReference type="Pfam" id="PF01266"/>
    </source>
</evidence>
<organism evidence="4 5">
    <name type="scientific">Plastorhodobacter daqingensis</name>
    <dbReference type="NCBI Taxonomy" id="1387281"/>
    <lineage>
        <taxon>Bacteria</taxon>
        <taxon>Pseudomonadati</taxon>
        <taxon>Pseudomonadota</taxon>
        <taxon>Alphaproteobacteria</taxon>
        <taxon>Rhodobacterales</taxon>
        <taxon>Paracoccaceae</taxon>
        <taxon>Plastorhodobacter</taxon>
    </lineage>
</organism>
<keyword evidence="5" id="KW-1185">Reference proteome</keyword>
<dbReference type="RefSeq" id="WP_377403214.1">
    <property type="nucleotide sequence ID" value="NZ_JBHTFQ010000005.1"/>
</dbReference>
<reference evidence="5" key="1">
    <citation type="journal article" date="2019" name="Int. J. Syst. Evol. Microbiol.">
        <title>The Global Catalogue of Microorganisms (GCM) 10K type strain sequencing project: providing services to taxonomists for standard genome sequencing and annotation.</title>
        <authorList>
            <consortium name="The Broad Institute Genomics Platform"/>
            <consortium name="The Broad Institute Genome Sequencing Center for Infectious Disease"/>
            <person name="Wu L."/>
            <person name="Ma J."/>
        </authorList>
    </citation>
    <scope>NUCLEOTIDE SEQUENCE [LARGE SCALE GENOMIC DNA]</scope>
    <source>
        <strain evidence="5">CGMCC 1.12750</strain>
    </source>
</reference>
<dbReference type="InterPro" id="IPR041854">
    <property type="entry name" value="BFD-like_2Fe2S-bd_dom_sf"/>
</dbReference>
<accession>A0ABW2UIX9</accession>
<dbReference type="Gene3D" id="3.30.9.10">
    <property type="entry name" value="D-Amino Acid Oxidase, subunit A, domain 2"/>
    <property type="match status" value="1"/>
</dbReference>
<dbReference type="InterPro" id="IPR052745">
    <property type="entry name" value="G3P_Oxidase/Oxidoreductase"/>
</dbReference>
<protein>
    <submittedName>
        <fullName evidence="4">NAD(P)/FAD-dependent oxidoreductase</fullName>
    </submittedName>
</protein>
<evidence type="ECO:0000259" key="3">
    <source>
        <dbReference type="Pfam" id="PF04324"/>
    </source>
</evidence>
<gene>
    <name evidence="4" type="ORF">ACFQXB_10685</name>
</gene>
<dbReference type="InterPro" id="IPR007419">
    <property type="entry name" value="BFD-like_2Fe2S-bd_dom"/>
</dbReference>
<dbReference type="PANTHER" id="PTHR42720">
    <property type="entry name" value="GLYCEROL-3-PHOSPHATE DEHYDROGENASE"/>
    <property type="match status" value="1"/>
</dbReference>
<dbReference type="Pfam" id="PF04324">
    <property type="entry name" value="Fer2_BFD"/>
    <property type="match status" value="1"/>
</dbReference>
<dbReference type="Proteomes" id="UP001596516">
    <property type="component" value="Unassembled WGS sequence"/>
</dbReference>